<gene>
    <name evidence="2" type="ORF">XNOV1_A018142</name>
</gene>
<reference evidence="2" key="1">
    <citation type="submission" date="2023-08" db="EMBL/GenBank/DDBJ databases">
        <authorList>
            <person name="Alioto T."/>
            <person name="Alioto T."/>
            <person name="Gomez Garrido J."/>
        </authorList>
    </citation>
    <scope>NUCLEOTIDE SEQUENCE</scope>
</reference>
<evidence type="ECO:0000313" key="2">
    <source>
        <dbReference type="EMBL" id="CAJ1053685.1"/>
    </source>
</evidence>
<feature type="region of interest" description="Disordered" evidence="1">
    <location>
        <begin position="1"/>
        <end position="20"/>
    </location>
</feature>
<dbReference type="EMBL" id="OY660866">
    <property type="protein sequence ID" value="CAJ1053685.1"/>
    <property type="molecule type" value="Genomic_DNA"/>
</dbReference>
<proteinExistence type="predicted"/>
<dbReference type="Proteomes" id="UP001178508">
    <property type="component" value="Chromosome 3"/>
</dbReference>
<dbReference type="AlphaFoldDB" id="A0AAV1EYC2"/>
<sequence length="256" mass="28868">MEGLKGGKERHSVKPKLPVKRVRKSLSEKAKIAKRESDRLRAKNRVNIGSAHGVWKKLRDENGFRTDAEMAFFLINIYLQARSQDQSISHGLNKTSLTDGCESVHYEYQVAMSSPSEDEEETCAASSVESSENIKCVKKDLGKKEKRDIQPVEDEQFSTSLIVGDGLHLVDLGSSSEFIVDEECILKLFKLCRECNRQCSVRKQVKGLQLVVYQACRYCNNRFKWTNLPDDSNSVQLNGKNATHGQNNLAVVQSKN</sequence>
<accession>A0AAV1EYC2</accession>
<evidence type="ECO:0000313" key="3">
    <source>
        <dbReference type="Proteomes" id="UP001178508"/>
    </source>
</evidence>
<protein>
    <submittedName>
        <fullName evidence="2">Uncharacterized protein LOC117816427</fullName>
    </submittedName>
</protein>
<keyword evidence="3" id="KW-1185">Reference proteome</keyword>
<name>A0AAV1EYC2_XYRNO</name>
<evidence type="ECO:0000256" key="1">
    <source>
        <dbReference type="SAM" id="MobiDB-lite"/>
    </source>
</evidence>
<feature type="compositionally biased region" description="Basic and acidic residues" evidence="1">
    <location>
        <begin position="1"/>
        <end position="12"/>
    </location>
</feature>
<organism evidence="2 3">
    <name type="scientific">Xyrichtys novacula</name>
    <name type="common">Pearly razorfish</name>
    <name type="synonym">Hemipteronotus novacula</name>
    <dbReference type="NCBI Taxonomy" id="13765"/>
    <lineage>
        <taxon>Eukaryota</taxon>
        <taxon>Metazoa</taxon>
        <taxon>Chordata</taxon>
        <taxon>Craniata</taxon>
        <taxon>Vertebrata</taxon>
        <taxon>Euteleostomi</taxon>
        <taxon>Actinopterygii</taxon>
        <taxon>Neopterygii</taxon>
        <taxon>Teleostei</taxon>
        <taxon>Neoteleostei</taxon>
        <taxon>Acanthomorphata</taxon>
        <taxon>Eupercaria</taxon>
        <taxon>Labriformes</taxon>
        <taxon>Labridae</taxon>
        <taxon>Xyrichtys</taxon>
    </lineage>
</organism>